<dbReference type="Pfam" id="PF03055">
    <property type="entry name" value="RPE65"/>
    <property type="match status" value="1"/>
</dbReference>
<dbReference type="KEGG" id="pbh:AAW51_0433"/>
<dbReference type="GO" id="GO:0010436">
    <property type="term" value="F:carotenoid dioxygenase activity"/>
    <property type="evidence" value="ECO:0007669"/>
    <property type="project" value="TreeGrafter"/>
</dbReference>
<sequence>MMSQTGSSPQAPAFKPPFDMSGHWDGEGIQAAFQNARHQPWTLGYRSFDVESAQAGPVAVHGALPEGLRGTLFRTGPALHDMGGQRYAHRWDGDGLLQAFRLRDEGVTHQARYLHTEKYLREKAAGKRLVSGFGTHVAGSRNLPEPMDEMNAGNINIVPCAGEMLALWEPGSAYRVDPNTLDTLGVKTWRDDLKGAAFSAHPRRMPDGTMWNFGCVAAEGLVRVFHVSASGALIDVHTLAIPHSATLHDFAVTSRHLVFLAPPLALSPERLRAGLPFGAACEWRPSLGLRVVVVDLRDWSEQRFELPASNVFHIGNAWEDDDGVIRLDCMRDDQPRAMLAGWTLMKGEYRHHGGTRMTLITIDTCKGSIDCQTREDLEGEYPVVASEEIGQRYRQVVFARRSAQRDPGVPGFDQIASFDVEEGAVDVYDYGAGWLVEEHVIASDRHVPGQRWVIGSALDLLEQQTVLSVFNAGALHAGPVMQARLPYALPLGLHGSFVADD</sequence>
<feature type="binding site" evidence="5">
    <location>
        <position position="494"/>
    </location>
    <ligand>
        <name>Fe cation</name>
        <dbReference type="ChEBI" id="CHEBI:24875"/>
        <note>catalytic</note>
    </ligand>
</feature>
<dbReference type="AlphaFoldDB" id="A0A0G3BCM5"/>
<keyword evidence="4 5" id="KW-0408">Iron</keyword>
<dbReference type="EMBL" id="CP011371">
    <property type="protein sequence ID" value="AKJ27124.1"/>
    <property type="molecule type" value="Genomic_DNA"/>
</dbReference>
<name>A0A0G3BCM5_9BURK</name>
<reference evidence="6 7" key="1">
    <citation type="submission" date="2015-05" db="EMBL/GenBank/DDBJ databases">
        <authorList>
            <person name="Tang B."/>
            <person name="Yu Y."/>
        </authorList>
    </citation>
    <scope>NUCLEOTIDE SEQUENCE [LARGE SCALE GENOMIC DNA]</scope>
    <source>
        <strain evidence="6 7">DSM 7029</strain>
    </source>
</reference>
<keyword evidence="2 5" id="KW-0479">Metal-binding</keyword>
<dbReference type="PANTHER" id="PTHR10543:SF89">
    <property type="entry name" value="CAROTENOID 9,10(9',10')-CLEAVAGE DIOXYGENASE 1"/>
    <property type="match status" value="1"/>
</dbReference>
<gene>
    <name evidence="6" type="ORF">AAW51_0433</name>
</gene>
<comment type="cofactor">
    <cofactor evidence="5">
        <name>Fe(2+)</name>
        <dbReference type="ChEBI" id="CHEBI:29033"/>
    </cofactor>
    <text evidence="5">Binds 1 Fe(2+) ion per subunit.</text>
</comment>
<proteinExistence type="inferred from homology"/>
<evidence type="ECO:0000256" key="3">
    <source>
        <dbReference type="ARBA" id="ARBA00023002"/>
    </source>
</evidence>
<evidence type="ECO:0000256" key="5">
    <source>
        <dbReference type="PIRSR" id="PIRSR604294-1"/>
    </source>
</evidence>
<feature type="binding site" evidence="5">
    <location>
        <position position="201"/>
    </location>
    <ligand>
        <name>Fe cation</name>
        <dbReference type="ChEBI" id="CHEBI:24875"/>
        <note>catalytic</note>
    </ligand>
</feature>
<feature type="binding site" evidence="5">
    <location>
        <position position="248"/>
    </location>
    <ligand>
        <name>Fe cation</name>
        <dbReference type="ChEBI" id="CHEBI:24875"/>
        <note>catalytic</note>
    </ligand>
</feature>
<protein>
    <submittedName>
        <fullName evidence="6">Lignostilbene-alpha,beta-dioxygenase</fullName>
    </submittedName>
</protein>
<evidence type="ECO:0000256" key="1">
    <source>
        <dbReference type="ARBA" id="ARBA00006787"/>
    </source>
</evidence>
<dbReference type="InterPro" id="IPR004294">
    <property type="entry name" value="Carotenoid_Oase"/>
</dbReference>
<evidence type="ECO:0000313" key="7">
    <source>
        <dbReference type="Proteomes" id="UP000035352"/>
    </source>
</evidence>
<evidence type="ECO:0000256" key="4">
    <source>
        <dbReference type="ARBA" id="ARBA00023004"/>
    </source>
</evidence>
<accession>A0A0G3BCM5</accession>
<dbReference type="GO" id="GO:0016121">
    <property type="term" value="P:carotene catabolic process"/>
    <property type="evidence" value="ECO:0007669"/>
    <property type="project" value="TreeGrafter"/>
</dbReference>
<evidence type="ECO:0000256" key="2">
    <source>
        <dbReference type="ARBA" id="ARBA00022723"/>
    </source>
</evidence>
<dbReference type="GO" id="GO:0046872">
    <property type="term" value="F:metal ion binding"/>
    <property type="evidence" value="ECO:0007669"/>
    <property type="project" value="UniProtKB-KW"/>
</dbReference>
<dbReference type="PANTHER" id="PTHR10543">
    <property type="entry name" value="BETA-CAROTENE DIOXYGENASE"/>
    <property type="match status" value="1"/>
</dbReference>
<keyword evidence="7" id="KW-1185">Reference proteome</keyword>
<keyword evidence="3" id="KW-0560">Oxidoreductase</keyword>
<dbReference type="Proteomes" id="UP000035352">
    <property type="component" value="Chromosome"/>
</dbReference>
<organism evidence="6 7">
    <name type="scientific">Caldimonas brevitalea</name>
    <dbReference type="NCBI Taxonomy" id="413882"/>
    <lineage>
        <taxon>Bacteria</taxon>
        <taxon>Pseudomonadati</taxon>
        <taxon>Pseudomonadota</taxon>
        <taxon>Betaproteobacteria</taxon>
        <taxon>Burkholderiales</taxon>
        <taxon>Sphaerotilaceae</taxon>
        <taxon>Caldimonas</taxon>
    </lineage>
</organism>
<keyword evidence="6" id="KW-0223">Dioxygenase</keyword>
<comment type="similarity">
    <text evidence="1">Belongs to the carotenoid oxygenase family.</text>
</comment>
<dbReference type="STRING" id="413882.AAW51_0433"/>
<evidence type="ECO:0000313" key="6">
    <source>
        <dbReference type="EMBL" id="AKJ27124.1"/>
    </source>
</evidence>
<feature type="binding site" evidence="5">
    <location>
        <position position="313"/>
    </location>
    <ligand>
        <name>Fe cation</name>
        <dbReference type="ChEBI" id="CHEBI:24875"/>
        <note>catalytic</note>
    </ligand>
</feature>